<evidence type="ECO:0000313" key="10">
    <source>
        <dbReference type="Proteomes" id="UP000245783"/>
    </source>
</evidence>
<dbReference type="GeneID" id="37035369"/>
<dbReference type="PANTHER" id="PTHR11247">
    <property type="entry name" value="PALMITOYL-PROTEIN THIOESTERASE/DOLICHYLDIPHOSPHATASE 1"/>
    <property type="match status" value="1"/>
</dbReference>
<dbReference type="Pfam" id="PF01569">
    <property type="entry name" value="PAP2"/>
    <property type="match status" value="1"/>
</dbReference>
<keyword evidence="5 6" id="KW-0472">Membrane</keyword>
<keyword evidence="2 6" id="KW-0812">Transmembrane</keyword>
<accession>A0A316W550</accession>
<comment type="similarity">
    <text evidence="6">Belongs to the dolichyldiphosphatase family.</text>
</comment>
<organism evidence="9 10">
    <name type="scientific">Ceraceosorus guamensis</name>
    <dbReference type="NCBI Taxonomy" id="1522189"/>
    <lineage>
        <taxon>Eukaryota</taxon>
        <taxon>Fungi</taxon>
        <taxon>Dikarya</taxon>
        <taxon>Basidiomycota</taxon>
        <taxon>Ustilaginomycotina</taxon>
        <taxon>Exobasidiomycetes</taxon>
        <taxon>Ceraceosorales</taxon>
        <taxon>Ceraceosoraceae</taxon>
        <taxon>Ceraceosorus</taxon>
    </lineage>
</organism>
<dbReference type="InterPro" id="IPR016193">
    <property type="entry name" value="Cytidine_deaminase-like"/>
</dbReference>
<dbReference type="GO" id="GO:0005789">
    <property type="term" value="C:endoplasmic reticulum membrane"/>
    <property type="evidence" value="ECO:0007669"/>
    <property type="project" value="UniProtKB-SubCell"/>
</dbReference>
<dbReference type="SMART" id="SM00014">
    <property type="entry name" value="acidPPc"/>
    <property type="match status" value="1"/>
</dbReference>
<dbReference type="GO" id="GO:0047874">
    <property type="term" value="F:dolichyldiphosphatase activity"/>
    <property type="evidence" value="ECO:0007669"/>
    <property type="project" value="UniProtKB-UniRule"/>
</dbReference>
<feature type="compositionally biased region" description="Polar residues" evidence="7">
    <location>
        <begin position="248"/>
        <end position="257"/>
    </location>
</feature>
<feature type="domain" description="CMP/dCMP-type deaminase" evidence="8">
    <location>
        <begin position="369"/>
        <end position="498"/>
    </location>
</feature>
<keyword evidence="3 6" id="KW-0378">Hydrolase</keyword>
<feature type="compositionally biased region" description="Basic and acidic residues" evidence="7">
    <location>
        <begin position="209"/>
        <end position="222"/>
    </location>
</feature>
<evidence type="ECO:0000256" key="1">
    <source>
        <dbReference type="ARBA" id="ARBA00004141"/>
    </source>
</evidence>
<comment type="pathway">
    <text evidence="6">Protein modification; protein glycosylation.</text>
</comment>
<dbReference type="PANTHER" id="PTHR11247:SF1">
    <property type="entry name" value="DOLICHYLDIPHOSPHATASE 1"/>
    <property type="match status" value="1"/>
</dbReference>
<dbReference type="EC" id="3.6.1.43" evidence="6"/>
<dbReference type="SUPFAM" id="SSF53927">
    <property type="entry name" value="Cytidine deaminase-like"/>
    <property type="match status" value="1"/>
</dbReference>
<dbReference type="STRING" id="1522189.A0A316W550"/>
<protein>
    <recommendedName>
        <fullName evidence="6">Dolichyldiphosphatase</fullName>
        <ecNumber evidence="6">3.6.1.43</ecNumber>
    </recommendedName>
</protein>
<dbReference type="Gene3D" id="3.40.140.10">
    <property type="entry name" value="Cytidine Deaminase, domain 2"/>
    <property type="match status" value="1"/>
</dbReference>
<dbReference type="InParanoid" id="A0A316W550"/>
<feature type="region of interest" description="Disordered" evidence="7">
    <location>
        <begin position="197"/>
        <end position="222"/>
    </location>
</feature>
<feature type="compositionally biased region" description="Low complexity" evidence="7">
    <location>
        <begin position="482"/>
        <end position="493"/>
    </location>
</feature>
<dbReference type="InterPro" id="IPR036938">
    <property type="entry name" value="PAP2/HPO_sf"/>
</dbReference>
<dbReference type="AlphaFoldDB" id="A0A316W550"/>
<evidence type="ECO:0000259" key="8">
    <source>
        <dbReference type="PROSITE" id="PS51747"/>
    </source>
</evidence>
<evidence type="ECO:0000256" key="3">
    <source>
        <dbReference type="ARBA" id="ARBA00022801"/>
    </source>
</evidence>
<dbReference type="CDD" id="cd03382">
    <property type="entry name" value="PAP2_dolichyldiphosphatase"/>
    <property type="match status" value="1"/>
</dbReference>
<comment type="catalytic activity">
    <reaction evidence="6">
        <text>a di-trans,poly-cis-dolichyl diphosphate + H2O = a di-trans,poly-cis-dolichyl phosphate + phosphate + H(+)</text>
        <dbReference type="Rhea" id="RHEA:14385"/>
        <dbReference type="Rhea" id="RHEA-COMP:19498"/>
        <dbReference type="Rhea" id="RHEA-COMP:19506"/>
        <dbReference type="ChEBI" id="CHEBI:15377"/>
        <dbReference type="ChEBI" id="CHEBI:15378"/>
        <dbReference type="ChEBI" id="CHEBI:43474"/>
        <dbReference type="ChEBI" id="CHEBI:57497"/>
        <dbReference type="ChEBI" id="CHEBI:57683"/>
        <dbReference type="EC" id="3.6.1.43"/>
    </reaction>
</comment>
<comment type="function">
    <text evidence="6">Required for efficient N-glycosylation. Necessary for maintaining optimal levels of dolichol-linked oligosaccharides. Hydrolyzes dolichyl pyrophosphate at a very high rate and dolichyl monophosphate at a much lower rate. Does not act on phosphatidate.</text>
</comment>
<dbReference type="GO" id="GO:0006139">
    <property type="term" value="P:nucleobase-containing compound metabolic process"/>
    <property type="evidence" value="ECO:0007669"/>
    <property type="project" value="UniProtKB-ARBA"/>
</dbReference>
<evidence type="ECO:0000256" key="2">
    <source>
        <dbReference type="ARBA" id="ARBA00022692"/>
    </source>
</evidence>
<dbReference type="InterPro" id="IPR039667">
    <property type="entry name" value="Dolichyldiphosphatase_PAP2"/>
</dbReference>
<dbReference type="Proteomes" id="UP000245783">
    <property type="component" value="Unassembled WGS sequence"/>
</dbReference>
<evidence type="ECO:0000256" key="5">
    <source>
        <dbReference type="ARBA" id="ARBA00023136"/>
    </source>
</evidence>
<feature type="transmembrane region" description="Helical" evidence="6">
    <location>
        <begin position="32"/>
        <end position="53"/>
    </location>
</feature>
<dbReference type="InterPro" id="IPR000326">
    <property type="entry name" value="PAP2/HPO"/>
</dbReference>
<dbReference type="GO" id="GO:0008610">
    <property type="term" value="P:lipid biosynthetic process"/>
    <property type="evidence" value="ECO:0007669"/>
    <property type="project" value="TreeGrafter"/>
</dbReference>
<gene>
    <name evidence="9" type="ORF">IE81DRAFT_321992</name>
</gene>
<feature type="transmembrane region" description="Helical" evidence="6">
    <location>
        <begin position="163"/>
        <end position="182"/>
    </location>
</feature>
<keyword evidence="4 6" id="KW-1133">Transmembrane helix</keyword>
<dbReference type="RefSeq" id="XP_025370981.1">
    <property type="nucleotide sequence ID" value="XM_025513499.1"/>
</dbReference>
<name>A0A316W550_9BASI</name>
<feature type="transmembrane region" description="Helical" evidence="6">
    <location>
        <begin position="137"/>
        <end position="157"/>
    </location>
</feature>
<dbReference type="Pfam" id="PF18785">
    <property type="entry name" value="Inv-AAD"/>
    <property type="match status" value="1"/>
</dbReference>
<dbReference type="PROSITE" id="PS51747">
    <property type="entry name" value="CYT_DCMP_DEAMINASES_2"/>
    <property type="match status" value="1"/>
</dbReference>
<keyword evidence="6" id="KW-0256">Endoplasmic reticulum</keyword>
<dbReference type="Gene3D" id="1.20.144.10">
    <property type="entry name" value="Phosphatidic acid phosphatase type 2/haloperoxidase"/>
    <property type="match status" value="1"/>
</dbReference>
<dbReference type="SUPFAM" id="SSF48317">
    <property type="entry name" value="Acid phosphatase/Vanadium-dependent haloperoxidase"/>
    <property type="match status" value="1"/>
</dbReference>
<evidence type="ECO:0000256" key="4">
    <source>
        <dbReference type="ARBA" id="ARBA00022989"/>
    </source>
</evidence>
<feature type="region of interest" description="Disordered" evidence="7">
    <location>
        <begin position="482"/>
        <end position="513"/>
    </location>
</feature>
<dbReference type="OrthoDB" id="302705at2759"/>
<feature type="region of interest" description="Disordered" evidence="7">
    <location>
        <begin position="242"/>
        <end position="272"/>
    </location>
</feature>
<sequence>MSAPGSSIDPSSYSVLGLTHVQYNQHDPFAKALALITLSPIFLLCSYVTIILYRRELTFINALIGQLGCEGVNWGLKRLIRQPRPTGNLGSGYGMPSSHAQFVGFFAAYFLAHFALHHPKAARPATLVNTMRRFEHAVAMLAIASCAAITAYSRYHLSYHTAAQIWVGLSLGIAIGSTWYYIAEYLPRKPLRLPIPLGSPHQSPATGDPKSRTSARVEAERTKLGSPLELRQRLRKSISAKEQEIAHASNQVPTTSPDQKRARRRSSLSSFLPELHPAPPLRQLILDHPIAVAFRIRDSWTVWLDGGIEQEYGRWRDEWLDRRTEWRQDDALADSPIDQRLSDLPLLERRAFPNKDDTGGEAWTSKQDEIHYRRLLKTLALADLCVANQTAFCVGCVVSPSRASSAQGEQILATGYSRELPGNTHAEECALQKLLLLRDSSMAAFEPETIWLDLYTSMEPCSVRGSGNTSCVSRILSFNTSSISSASTSPSPSSGGGGAASSAKRAGTGMGTGKGARACYQISRVFMGVKEPQDFVQCEGVRMLREAGVQVISVLPPERETSRLGLKHGWLEREALRIAKKSHLDQAGSEGAEVAWKGLA</sequence>
<dbReference type="EMBL" id="KZ819366">
    <property type="protein sequence ID" value="PWN43821.1"/>
    <property type="molecule type" value="Genomic_DNA"/>
</dbReference>
<feature type="transmembrane region" description="Helical" evidence="6">
    <location>
        <begin position="98"/>
        <end position="116"/>
    </location>
</feature>
<evidence type="ECO:0000256" key="7">
    <source>
        <dbReference type="SAM" id="MobiDB-lite"/>
    </source>
</evidence>
<comment type="subcellular location">
    <subcellularLocation>
        <location evidence="6">Endoplasmic reticulum membrane</location>
        <topology evidence="6">Multi-pass membrane protein</topology>
    </subcellularLocation>
    <subcellularLocation>
        <location evidence="1">Membrane</location>
        <topology evidence="1">Multi-pass membrane protein</topology>
    </subcellularLocation>
</comment>
<dbReference type="InterPro" id="IPR002125">
    <property type="entry name" value="CMP_dCMP_dom"/>
</dbReference>
<keyword evidence="10" id="KW-1185">Reference proteome</keyword>
<evidence type="ECO:0000256" key="6">
    <source>
        <dbReference type="RuleBase" id="RU367078"/>
    </source>
</evidence>
<dbReference type="UniPathway" id="UPA00378"/>
<proteinExistence type="inferred from homology"/>
<dbReference type="GO" id="GO:0006487">
    <property type="term" value="P:protein N-linked glycosylation"/>
    <property type="evidence" value="ECO:0007669"/>
    <property type="project" value="UniProtKB-UniRule"/>
</dbReference>
<evidence type="ECO:0000313" key="9">
    <source>
        <dbReference type="EMBL" id="PWN43821.1"/>
    </source>
</evidence>
<reference evidence="9 10" key="1">
    <citation type="journal article" date="2018" name="Mol. Biol. Evol.">
        <title>Broad Genomic Sampling Reveals a Smut Pathogenic Ancestry of the Fungal Clade Ustilaginomycotina.</title>
        <authorList>
            <person name="Kijpornyongpan T."/>
            <person name="Mondo S.J."/>
            <person name="Barry K."/>
            <person name="Sandor L."/>
            <person name="Lee J."/>
            <person name="Lipzen A."/>
            <person name="Pangilinan J."/>
            <person name="LaButti K."/>
            <person name="Hainaut M."/>
            <person name="Henrissat B."/>
            <person name="Grigoriev I.V."/>
            <person name="Spatafora J.W."/>
            <person name="Aime M.C."/>
        </authorList>
    </citation>
    <scope>NUCLEOTIDE SEQUENCE [LARGE SCALE GENOMIC DNA]</scope>
    <source>
        <strain evidence="9 10">MCA 4658</strain>
    </source>
</reference>